<comment type="caution">
    <text evidence="1">The sequence shown here is derived from an EMBL/GenBank/DDBJ whole genome shotgun (WGS) entry which is preliminary data.</text>
</comment>
<evidence type="ECO:0000313" key="2">
    <source>
        <dbReference type="Proteomes" id="UP000276133"/>
    </source>
</evidence>
<reference evidence="1 2" key="1">
    <citation type="journal article" date="2018" name="Sci. Rep.">
        <title>Genomic signatures of local adaptation to the degree of environmental predictability in rotifers.</title>
        <authorList>
            <person name="Franch-Gras L."/>
            <person name="Hahn C."/>
            <person name="Garcia-Roger E.M."/>
            <person name="Carmona M.J."/>
            <person name="Serra M."/>
            <person name="Gomez A."/>
        </authorList>
    </citation>
    <scope>NUCLEOTIDE SEQUENCE [LARGE SCALE GENOMIC DNA]</scope>
    <source>
        <strain evidence="1">HYR1</strain>
    </source>
</reference>
<protein>
    <submittedName>
        <fullName evidence="1">Uncharacterized protein</fullName>
    </submittedName>
</protein>
<proteinExistence type="predicted"/>
<keyword evidence="2" id="KW-1185">Reference proteome</keyword>
<dbReference type="AlphaFoldDB" id="A0A3M7R954"/>
<name>A0A3M7R954_BRAPC</name>
<organism evidence="1 2">
    <name type="scientific">Brachionus plicatilis</name>
    <name type="common">Marine rotifer</name>
    <name type="synonym">Brachionus muelleri</name>
    <dbReference type="NCBI Taxonomy" id="10195"/>
    <lineage>
        <taxon>Eukaryota</taxon>
        <taxon>Metazoa</taxon>
        <taxon>Spiralia</taxon>
        <taxon>Gnathifera</taxon>
        <taxon>Rotifera</taxon>
        <taxon>Eurotatoria</taxon>
        <taxon>Monogononta</taxon>
        <taxon>Pseudotrocha</taxon>
        <taxon>Ploima</taxon>
        <taxon>Brachionidae</taxon>
        <taxon>Brachionus</taxon>
    </lineage>
</organism>
<gene>
    <name evidence="1" type="ORF">BpHYR1_052496</name>
</gene>
<dbReference type="Proteomes" id="UP000276133">
    <property type="component" value="Unassembled WGS sequence"/>
</dbReference>
<accession>A0A3M7R954</accession>
<sequence>METQVLKFKSLTDGQIMKCGEKTFELINCFVIMRSMLKFSTFKLSIYNNNILIFKDLYCYDIILLKKIKNTISQNKKK</sequence>
<dbReference type="EMBL" id="REGN01003982">
    <property type="protein sequence ID" value="RNA19758.1"/>
    <property type="molecule type" value="Genomic_DNA"/>
</dbReference>
<evidence type="ECO:0000313" key="1">
    <source>
        <dbReference type="EMBL" id="RNA19758.1"/>
    </source>
</evidence>